<dbReference type="AlphaFoldDB" id="A0A3Q9V1I3"/>
<keyword evidence="5 7" id="KW-1133">Transmembrane helix</keyword>
<dbReference type="EMBL" id="CP028137">
    <property type="protein sequence ID" value="AZZ54205.1"/>
    <property type="molecule type" value="Genomic_DNA"/>
</dbReference>
<evidence type="ECO:0000256" key="1">
    <source>
        <dbReference type="ARBA" id="ARBA00004651"/>
    </source>
</evidence>
<evidence type="ECO:0000313" key="10">
    <source>
        <dbReference type="Proteomes" id="UP000285317"/>
    </source>
</evidence>
<feature type="transmembrane region" description="Helical" evidence="7">
    <location>
        <begin position="166"/>
        <end position="194"/>
    </location>
</feature>
<dbReference type="CDD" id="cd06261">
    <property type="entry name" value="TM_PBP2"/>
    <property type="match status" value="1"/>
</dbReference>
<evidence type="ECO:0000256" key="5">
    <source>
        <dbReference type="ARBA" id="ARBA00022989"/>
    </source>
</evidence>
<comment type="subcellular location">
    <subcellularLocation>
        <location evidence="1 7">Cell membrane</location>
        <topology evidence="1 7">Multi-pass membrane protein</topology>
    </subcellularLocation>
</comment>
<evidence type="ECO:0000256" key="4">
    <source>
        <dbReference type="ARBA" id="ARBA00022692"/>
    </source>
</evidence>
<evidence type="ECO:0000256" key="7">
    <source>
        <dbReference type="RuleBase" id="RU363032"/>
    </source>
</evidence>
<accession>A0A3Q9V1I3</accession>
<feature type="transmembrane region" description="Helical" evidence="7">
    <location>
        <begin position="29"/>
        <end position="58"/>
    </location>
</feature>
<comment type="similarity">
    <text evidence="7">Belongs to the binding-protein-dependent transport system permease family.</text>
</comment>
<evidence type="ECO:0000256" key="6">
    <source>
        <dbReference type="ARBA" id="ARBA00023136"/>
    </source>
</evidence>
<dbReference type="PANTHER" id="PTHR43227">
    <property type="entry name" value="BLL4140 PROTEIN"/>
    <property type="match status" value="1"/>
</dbReference>
<dbReference type="InterPro" id="IPR000515">
    <property type="entry name" value="MetI-like"/>
</dbReference>
<keyword evidence="2 7" id="KW-0813">Transport</keyword>
<dbReference type="SUPFAM" id="SSF161098">
    <property type="entry name" value="MetI-like"/>
    <property type="match status" value="1"/>
</dbReference>
<name>A0A3Q9V1I3_9MICO</name>
<protein>
    <submittedName>
        <fullName evidence="9">Sugar ABC transporter permease</fullName>
    </submittedName>
</protein>
<dbReference type="PROSITE" id="PS50928">
    <property type="entry name" value="ABC_TM1"/>
    <property type="match status" value="1"/>
</dbReference>
<evidence type="ECO:0000256" key="2">
    <source>
        <dbReference type="ARBA" id="ARBA00022448"/>
    </source>
</evidence>
<evidence type="ECO:0000256" key="3">
    <source>
        <dbReference type="ARBA" id="ARBA00022475"/>
    </source>
</evidence>
<feature type="transmembrane region" description="Helical" evidence="7">
    <location>
        <begin position="70"/>
        <end position="89"/>
    </location>
</feature>
<dbReference type="Proteomes" id="UP000285317">
    <property type="component" value="Chromosome"/>
</dbReference>
<dbReference type="PANTHER" id="PTHR43227:SF7">
    <property type="entry name" value="ARABINOOLIGOSACCHARIDES TRANSPORT SYSTEM PERMEASE PROTEIN ARAP"/>
    <property type="match status" value="1"/>
</dbReference>
<keyword evidence="3" id="KW-1003">Cell membrane</keyword>
<keyword evidence="4 7" id="KW-0812">Transmembrane</keyword>
<dbReference type="Gene3D" id="1.10.3720.10">
    <property type="entry name" value="MetI-like"/>
    <property type="match status" value="1"/>
</dbReference>
<sequence length="256" mass="27553">MSLSDWPLLGSPTVIGIGNYIDIFTDPGYIGAILFTLGYTALATASIFVLALVLAAFLNSTRRGAKFYRIAIFAPYVVGLSTASLMWVVNYNDQVGIFAQALRWLGIVDGPVGFFDTPLSATLAVTFMIVWKFVGFQVVILLVALQSIPSSVNEAALMDGANAWQRFLFVTLPFLRPTLALLLVLSVTGSLLAFDQFTVMTQGGPDNSTVTMVMSIYNTAFTSFDLGKAAALSIIMLIALVVINGVQLRLVKGSEK</sequence>
<evidence type="ECO:0000313" key="9">
    <source>
        <dbReference type="EMBL" id="AZZ54205.1"/>
    </source>
</evidence>
<reference evidence="9 10" key="1">
    <citation type="submission" date="2018-03" db="EMBL/GenBank/DDBJ databases">
        <title>Bacteriophage NCPPB3778 and a type I-E CRISPR drive the evolution of the US Biological Select Agent, Rathayibacter toxicus.</title>
        <authorList>
            <person name="Davis E.W.II."/>
            <person name="Tabima J.F."/>
            <person name="Weisberg A.J."/>
            <person name="Dantas Lopes L."/>
            <person name="Wiseman M.S."/>
            <person name="Wiseman M.S."/>
            <person name="Pupko T."/>
            <person name="Belcher M.S."/>
            <person name="Sechler A.J."/>
            <person name="Tancos M.A."/>
            <person name="Schroeder B.K."/>
            <person name="Murray T.D."/>
            <person name="Luster D.G."/>
            <person name="Schneider W.L."/>
            <person name="Rogers E."/>
            <person name="Andreote F.D."/>
            <person name="Grunwald N.J."/>
            <person name="Putnam M.L."/>
            <person name="Chang J.H."/>
        </authorList>
    </citation>
    <scope>NUCLEOTIDE SEQUENCE [LARGE SCALE GENOMIC DNA]</scope>
    <source>
        <strain evidence="9 10">DSM 15932</strain>
    </source>
</reference>
<feature type="transmembrane region" description="Helical" evidence="7">
    <location>
        <begin position="229"/>
        <end position="251"/>
    </location>
</feature>
<gene>
    <name evidence="9" type="ORF">C1I64_06745</name>
</gene>
<feature type="transmembrane region" description="Helical" evidence="7">
    <location>
        <begin position="121"/>
        <end position="145"/>
    </location>
</feature>
<dbReference type="InterPro" id="IPR035906">
    <property type="entry name" value="MetI-like_sf"/>
</dbReference>
<keyword evidence="6 7" id="KW-0472">Membrane</keyword>
<dbReference type="GO" id="GO:0005886">
    <property type="term" value="C:plasma membrane"/>
    <property type="evidence" value="ECO:0007669"/>
    <property type="project" value="UniProtKB-SubCell"/>
</dbReference>
<feature type="domain" description="ABC transmembrane type-1" evidence="8">
    <location>
        <begin position="33"/>
        <end position="247"/>
    </location>
</feature>
<proteinExistence type="inferred from homology"/>
<evidence type="ECO:0000259" key="8">
    <source>
        <dbReference type="PROSITE" id="PS50928"/>
    </source>
</evidence>
<dbReference type="Pfam" id="PF00528">
    <property type="entry name" value="BPD_transp_1"/>
    <property type="match status" value="1"/>
</dbReference>
<dbReference type="GO" id="GO:0055085">
    <property type="term" value="P:transmembrane transport"/>
    <property type="evidence" value="ECO:0007669"/>
    <property type="project" value="InterPro"/>
</dbReference>
<organism evidence="9 10">
    <name type="scientific">Rathayibacter festucae DSM 15932</name>
    <dbReference type="NCBI Taxonomy" id="1328866"/>
    <lineage>
        <taxon>Bacteria</taxon>
        <taxon>Bacillati</taxon>
        <taxon>Actinomycetota</taxon>
        <taxon>Actinomycetes</taxon>
        <taxon>Micrococcales</taxon>
        <taxon>Microbacteriaceae</taxon>
        <taxon>Rathayibacter</taxon>
    </lineage>
</organism>
<dbReference type="KEGG" id="rfs:C1I64_06745"/>
<dbReference type="InterPro" id="IPR050809">
    <property type="entry name" value="UgpAE/MalFG_permease"/>
</dbReference>